<accession>A0ABS6BAH5</accession>
<sequence>MNHEPDRYELVYNPVTEQPLGITDLWQPGATSIVGAAFRADQRPEEGLVYQPVFAPMPVQMPVHGRRVIRSRTPGEIRARLYLWAAAGIFAAGLAMGCMLFGGREAPAPVVMVCTPASSYPFTPAANAAAPAQCATQSPGVAR</sequence>
<comment type="caution">
    <text evidence="2">The sequence shown here is derived from an EMBL/GenBank/DDBJ whole genome shotgun (WGS) entry which is preliminary data.</text>
</comment>
<dbReference type="RefSeq" id="WP_215922503.1">
    <property type="nucleotide sequence ID" value="NZ_JAHKNI010000014.1"/>
</dbReference>
<keyword evidence="1" id="KW-0472">Membrane</keyword>
<gene>
    <name evidence="2" type="ORF">KO481_33530</name>
</gene>
<evidence type="ECO:0000313" key="3">
    <source>
        <dbReference type="Proteomes" id="UP000733379"/>
    </source>
</evidence>
<feature type="transmembrane region" description="Helical" evidence="1">
    <location>
        <begin position="81"/>
        <end position="102"/>
    </location>
</feature>
<keyword evidence="1" id="KW-1133">Transmembrane helix</keyword>
<dbReference type="Proteomes" id="UP000733379">
    <property type="component" value="Unassembled WGS sequence"/>
</dbReference>
<dbReference type="EMBL" id="JAHKNI010000014">
    <property type="protein sequence ID" value="MBU3066431.1"/>
    <property type="molecule type" value="Genomic_DNA"/>
</dbReference>
<evidence type="ECO:0000313" key="2">
    <source>
        <dbReference type="EMBL" id="MBU3066431.1"/>
    </source>
</evidence>
<name>A0ABS6BAH5_9NOCA</name>
<evidence type="ECO:0000256" key="1">
    <source>
        <dbReference type="SAM" id="Phobius"/>
    </source>
</evidence>
<keyword evidence="3" id="KW-1185">Reference proteome</keyword>
<reference evidence="2 3" key="1">
    <citation type="submission" date="2021-06" db="EMBL/GenBank/DDBJ databases">
        <title>Actinomycetes sequencing.</title>
        <authorList>
            <person name="Shan Q."/>
        </authorList>
    </citation>
    <scope>NUCLEOTIDE SEQUENCE [LARGE SCALE GENOMIC DNA]</scope>
    <source>
        <strain evidence="2 3">NEAU-G5</strain>
    </source>
</reference>
<proteinExistence type="predicted"/>
<keyword evidence="1" id="KW-0812">Transmembrane</keyword>
<organism evidence="2 3">
    <name type="scientific">Nocardia albiluteola</name>
    <dbReference type="NCBI Taxonomy" id="2842303"/>
    <lineage>
        <taxon>Bacteria</taxon>
        <taxon>Bacillati</taxon>
        <taxon>Actinomycetota</taxon>
        <taxon>Actinomycetes</taxon>
        <taxon>Mycobacteriales</taxon>
        <taxon>Nocardiaceae</taxon>
        <taxon>Nocardia</taxon>
    </lineage>
</organism>
<protein>
    <submittedName>
        <fullName evidence="2">Uncharacterized protein</fullName>
    </submittedName>
</protein>